<organism evidence="1 2">
    <name type="scientific">Paradevosia shaoguanensis</name>
    <dbReference type="NCBI Taxonomy" id="1335043"/>
    <lineage>
        <taxon>Bacteria</taxon>
        <taxon>Pseudomonadati</taxon>
        <taxon>Pseudomonadota</taxon>
        <taxon>Alphaproteobacteria</taxon>
        <taxon>Hyphomicrobiales</taxon>
        <taxon>Devosiaceae</taxon>
        <taxon>Paradevosia</taxon>
    </lineage>
</organism>
<name>A0AA41QJC1_9HYPH</name>
<comment type="caution">
    <text evidence="1">The sequence shown here is derived from an EMBL/GenBank/DDBJ whole genome shotgun (WGS) entry which is preliminary data.</text>
</comment>
<keyword evidence="2" id="KW-1185">Reference proteome</keyword>
<dbReference type="AlphaFoldDB" id="A0AA41QJC1"/>
<evidence type="ECO:0000313" key="1">
    <source>
        <dbReference type="EMBL" id="MCI0125600.1"/>
    </source>
</evidence>
<dbReference type="EMBL" id="JALAZD010000001">
    <property type="protein sequence ID" value="MCI0125600.1"/>
    <property type="molecule type" value="Genomic_DNA"/>
</dbReference>
<dbReference type="Proteomes" id="UP001156140">
    <property type="component" value="Unassembled WGS sequence"/>
</dbReference>
<reference evidence="1" key="1">
    <citation type="submission" date="2022-03" db="EMBL/GenBank/DDBJ databases">
        <title>The complete genome sequence of a Methyloterrigena soli.</title>
        <authorList>
            <person name="Zi Z."/>
        </authorList>
    </citation>
    <scope>NUCLEOTIDE SEQUENCE</scope>
    <source>
        <strain evidence="1">M48</strain>
    </source>
</reference>
<gene>
    <name evidence="1" type="ORF">ML536_02040</name>
</gene>
<evidence type="ECO:0000313" key="2">
    <source>
        <dbReference type="Proteomes" id="UP001156140"/>
    </source>
</evidence>
<dbReference type="RefSeq" id="WP_035094305.1">
    <property type="nucleotide sequence ID" value="NZ_JAKETQ010000001.1"/>
</dbReference>
<accession>A0AA41QJC1</accession>
<sequence length="146" mass="16279">MIMHTFISRPGKRIEGYRNSSPRFIKVLAVGENARDVIEAVNAEERENVLMTGPLDPNGLQPMDEPVQGIKPHAVVVVHQQGDQDKFPFLIERTASMLSFVVLEKDGILHERDESKKVRAIRAIADLFVTTSDPAFVTELVDNLAS</sequence>
<proteinExistence type="predicted"/>
<protein>
    <submittedName>
        <fullName evidence="1">Uncharacterized protein</fullName>
    </submittedName>
</protein>